<feature type="compositionally biased region" description="Basic residues" evidence="6">
    <location>
        <begin position="29"/>
        <end position="39"/>
    </location>
</feature>
<dbReference type="GO" id="GO:0006281">
    <property type="term" value="P:DNA repair"/>
    <property type="evidence" value="ECO:0007669"/>
    <property type="project" value="UniProtKB-KW"/>
</dbReference>
<dbReference type="InterPro" id="IPR001124">
    <property type="entry name" value="Lipid-bd_serum_glycop_C"/>
</dbReference>
<dbReference type="PRINTS" id="PR01246">
    <property type="entry name" value="RAD1REPAIR"/>
</dbReference>
<evidence type="ECO:0000256" key="3">
    <source>
        <dbReference type="ARBA" id="ARBA00022763"/>
    </source>
</evidence>
<reference evidence="8 9" key="1">
    <citation type="submission" date="2015-01" db="EMBL/GenBank/DDBJ databases">
        <title>Evolution of Trichinella species and genotypes.</title>
        <authorList>
            <person name="Korhonen P.K."/>
            <person name="Edoardo P."/>
            <person name="Giuseppe L.R."/>
            <person name="Gasser R.B."/>
        </authorList>
    </citation>
    <scope>NUCLEOTIDE SEQUENCE [LARGE SCALE GENOMIC DNA]</scope>
    <source>
        <strain evidence="8">ISS470</strain>
    </source>
</reference>
<feature type="compositionally biased region" description="Polar residues" evidence="6">
    <location>
        <begin position="84"/>
        <end position="95"/>
    </location>
</feature>
<dbReference type="Gene3D" id="3.15.10.10">
    <property type="entry name" value="Bactericidal permeability-increasing protein, domain 1"/>
    <property type="match status" value="1"/>
</dbReference>
<keyword evidence="4" id="KW-0234">DNA repair</keyword>
<dbReference type="EMBL" id="JYDT01000017">
    <property type="protein sequence ID" value="KRY90978.1"/>
    <property type="molecule type" value="Genomic_DNA"/>
</dbReference>
<dbReference type="GO" id="GO:0000077">
    <property type="term" value="P:DNA damage checkpoint signaling"/>
    <property type="evidence" value="ECO:0007669"/>
    <property type="project" value="InterPro"/>
</dbReference>
<dbReference type="OrthoDB" id="337581at2759"/>
<dbReference type="SMART" id="SM00329">
    <property type="entry name" value="BPI2"/>
    <property type="match status" value="1"/>
</dbReference>
<dbReference type="Pfam" id="PF02886">
    <property type="entry name" value="LBP_BPI_CETP_C"/>
    <property type="match status" value="1"/>
</dbReference>
<dbReference type="PANTHER" id="PTHR10870">
    <property type="entry name" value="CELL CYCLE CHECKPOINT PROTEIN RAD1"/>
    <property type="match status" value="1"/>
</dbReference>
<evidence type="ECO:0000313" key="9">
    <source>
        <dbReference type="Proteomes" id="UP000054995"/>
    </source>
</evidence>
<feature type="domain" description="Lipid-binding serum glycoprotein C-terminal" evidence="7">
    <location>
        <begin position="648"/>
        <end position="853"/>
    </location>
</feature>
<feature type="compositionally biased region" description="Basic and acidic residues" evidence="6">
    <location>
        <begin position="14"/>
        <end position="28"/>
    </location>
</feature>
<dbReference type="Proteomes" id="UP000054995">
    <property type="component" value="Unassembled WGS sequence"/>
</dbReference>
<dbReference type="CDD" id="cd00577">
    <property type="entry name" value="PCNA"/>
    <property type="match status" value="1"/>
</dbReference>
<comment type="caution">
    <text evidence="8">The sequence shown here is derived from an EMBL/GenBank/DDBJ whole genome shotgun (WGS) entry which is preliminary data.</text>
</comment>
<evidence type="ECO:0000259" key="7">
    <source>
        <dbReference type="SMART" id="SM00329"/>
    </source>
</evidence>
<evidence type="ECO:0000313" key="8">
    <source>
        <dbReference type="EMBL" id="KRY90978.1"/>
    </source>
</evidence>
<dbReference type="InterPro" id="IPR003011">
    <property type="entry name" value="Cell_cycle_checkpoint_Rad1"/>
</dbReference>
<dbReference type="Gene3D" id="3.70.10.10">
    <property type="match status" value="1"/>
</dbReference>
<dbReference type="PANTHER" id="PTHR10870:SF0">
    <property type="entry name" value="CELL CYCLE CHECKPOINT PROTEIN RAD1"/>
    <property type="match status" value="1"/>
</dbReference>
<evidence type="ECO:0000256" key="1">
    <source>
        <dbReference type="ARBA" id="ARBA00004123"/>
    </source>
</evidence>
<keyword evidence="3" id="KW-0227">DNA damage</keyword>
<feature type="region of interest" description="Disordered" evidence="6">
    <location>
        <begin position="1"/>
        <end position="39"/>
    </location>
</feature>
<feature type="region of interest" description="Disordered" evidence="6">
    <location>
        <begin position="67"/>
        <end position="95"/>
    </location>
</feature>
<dbReference type="Pfam" id="PF02144">
    <property type="entry name" value="Rad1"/>
    <property type="match status" value="1"/>
</dbReference>
<dbReference type="InterPro" id="IPR017943">
    <property type="entry name" value="Bactericidal_perm-incr_a/b_dom"/>
</dbReference>
<comment type="similarity">
    <text evidence="2">Belongs to the rad1 family.</text>
</comment>
<evidence type="ECO:0000256" key="5">
    <source>
        <dbReference type="ARBA" id="ARBA00023242"/>
    </source>
</evidence>
<organism evidence="8 9">
    <name type="scientific">Trichinella pseudospiralis</name>
    <name type="common">Parasitic roundworm</name>
    <dbReference type="NCBI Taxonomy" id="6337"/>
    <lineage>
        <taxon>Eukaryota</taxon>
        <taxon>Metazoa</taxon>
        <taxon>Ecdysozoa</taxon>
        <taxon>Nematoda</taxon>
        <taxon>Enoplea</taxon>
        <taxon>Dorylaimia</taxon>
        <taxon>Trichinellida</taxon>
        <taxon>Trichinellidae</taxon>
        <taxon>Trichinella</taxon>
    </lineage>
</organism>
<evidence type="ECO:0000256" key="4">
    <source>
        <dbReference type="ARBA" id="ARBA00023204"/>
    </source>
</evidence>
<gene>
    <name evidence="8" type="primary">Rad1</name>
    <name evidence="8" type="ORF">T4D_16246</name>
</gene>
<protein>
    <submittedName>
        <fullName evidence="8">Cell cycle checkpoint protein RAD1</fullName>
    </submittedName>
</protein>
<dbReference type="GO" id="GO:0008289">
    <property type="term" value="F:lipid binding"/>
    <property type="evidence" value="ECO:0007669"/>
    <property type="project" value="InterPro"/>
</dbReference>
<accession>A0A0V1FYJ5</accession>
<dbReference type="InterPro" id="IPR003021">
    <property type="entry name" value="Rad1_Rec1_Rad17"/>
</dbReference>
<keyword evidence="5" id="KW-0539">Nucleus</keyword>
<keyword evidence="9" id="KW-1185">Reference proteome</keyword>
<dbReference type="PRINTS" id="PR01245">
    <property type="entry name" value="RAD1REC1"/>
</dbReference>
<proteinExistence type="inferred from homology"/>
<evidence type="ECO:0000256" key="6">
    <source>
        <dbReference type="SAM" id="MobiDB-lite"/>
    </source>
</evidence>
<dbReference type="SUPFAM" id="SSF55394">
    <property type="entry name" value="Bactericidal permeability-increasing protein, BPI"/>
    <property type="match status" value="2"/>
</dbReference>
<dbReference type="Gene3D" id="3.15.20.10">
    <property type="entry name" value="Bactericidal permeability-increasing protein, domain 2"/>
    <property type="match status" value="1"/>
</dbReference>
<dbReference type="GO" id="GO:0030896">
    <property type="term" value="C:checkpoint clamp complex"/>
    <property type="evidence" value="ECO:0007669"/>
    <property type="project" value="TreeGrafter"/>
</dbReference>
<dbReference type="SUPFAM" id="SSF55979">
    <property type="entry name" value="DNA clamp"/>
    <property type="match status" value="1"/>
</dbReference>
<dbReference type="InterPro" id="IPR046938">
    <property type="entry name" value="DNA_clamp_sf"/>
</dbReference>
<evidence type="ECO:0000256" key="2">
    <source>
        <dbReference type="ARBA" id="ARBA00010991"/>
    </source>
</evidence>
<comment type="subcellular location">
    <subcellularLocation>
        <location evidence="1">Nucleus</location>
    </subcellularLocation>
</comment>
<dbReference type="AlphaFoldDB" id="A0A0V1FYJ5"/>
<name>A0A0V1FYJ5_TRIPS</name>
<sequence length="878" mass="98630">MSKRVIYTSPTKPSEIRQADKENIDPNKNRRLPRKKHSKSRLALLNVANTIRVLPVRRSLRFSDEAAEVPAEQLENNDKKESKSQASPAMETSSSFNADYNNSALFRGDTDFTRAIHSMIKAVMFRDTGTVFFTENGMKITVEDYQYVQANVFVQRAMFNDYVLFGSGVDFRIKLPMFCECLNFLGSSTSGNGPRLELSYMRDGAPLRLILEECGVVTDCRIKTLRPEDYVEFDFSADKITCKVIMKPDFLRDAFLDVDSSSEYLELKIDAGKGFTIAATGPTGDVKTEFPRNSDVIEIFSCSESQHRKFRMNLLKPAVKALQLANKVSIRLDNKGFLSIQYMIDFNGETSFIELLLYCVTLFFALNTSQETDTANDEQKNPGIVMRINRLGIDYVKRQALDIFRSQMALIDWNAALKNMMLVKLPLIDARLIHLSPASKFDFSVLSPSSIRLAVTNMDMAVQLSERWNLLSFLTSNDHGASVVCYVKSLQVLLDVELYRPRNGKGIQLKTGNCIATSDSFRVNAVHAYSFERLVNSIGSAFNKLIQSTVQRRICTQVKHLIDGPFNEQLMNIANKVNLILPEMNVQSNGSLWNSKRALIEGMMLDYGLVREPYLHENAIITMHSGEISWQGNGGTPFSPNQIITSLEMNDRMLNVFISEYVINSLLYALWKKGAFNATVNKNTVPHLSQLMSSNCYLGMCLGDVVSLAGVPDVSEDEEFEIFITAEKPPEMLFQDGLAKFISYNKATLHSNKHGPLFHFTGTTVGYMSLQVLDGSSIFGKLNITKVRIANHPNSVYKLGNMQLDFVSSITQTVLQQLSDDVCSNGLNLPKQNGLSLGRAQINVVGNSLKVDLDFQFDQHILEEFGIKLPEIRTADLF</sequence>